<feature type="compositionally biased region" description="Polar residues" evidence="1">
    <location>
        <begin position="479"/>
        <end position="501"/>
    </location>
</feature>
<proteinExistence type="predicted"/>
<dbReference type="GO" id="GO:0006357">
    <property type="term" value="P:regulation of transcription by RNA polymerase II"/>
    <property type="evidence" value="ECO:0007669"/>
    <property type="project" value="InterPro"/>
</dbReference>
<dbReference type="PANTHER" id="PTHR14898">
    <property type="entry name" value="ENHANCER OF POLYCOMB"/>
    <property type="match status" value="1"/>
</dbReference>
<dbReference type="OrthoDB" id="435275at2759"/>
<feature type="region of interest" description="Disordered" evidence="1">
    <location>
        <begin position="350"/>
        <end position="396"/>
    </location>
</feature>
<dbReference type="AlphaFoldDB" id="L0B0I2"/>
<dbReference type="STRING" id="1537102.L0B0I2"/>
<evidence type="ECO:0000313" key="2">
    <source>
        <dbReference type="EMBL" id="AFZ80644.1"/>
    </source>
</evidence>
<feature type="region of interest" description="Disordered" evidence="1">
    <location>
        <begin position="467"/>
        <end position="509"/>
    </location>
</feature>
<accession>L0B0I2</accession>
<name>L0B0I2_THEEQ</name>
<dbReference type="KEGG" id="beq:BEWA_000490"/>
<dbReference type="InterPro" id="IPR024943">
    <property type="entry name" value="Enhancer_polycomb"/>
</dbReference>
<dbReference type="EMBL" id="CP001670">
    <property type="protein sequence ID" value="AFZ80644.1"/>
    <property type="molecule type" value="Genomic_DNA"/>
</dbReference>
<evidence type="ECO:0000256" key="1">
    <source>
        <dbReference type="SAM" id="MobiDB-lite"/>
    </source>
</evidence>
<dbReference type="GO" id="GO:0035267">
    <property type="term" value="C:NuA4 histone acetyltransferase complex"/>
    <property type="evidence" value="ECO:0007669"/>
    <property type="project" value="InterPro"/>
</dbReference>
<dbReference type="Proteomes" id="UP000031512">
    <property type="component" value="Chromosome 3"/>
</dbReference>
<evidence type="ECO:0000313" key="3">
    <source>
        <dbReference type="Proteomes" id="UP000031512"/>
    </source>
</evidence>
<feature type="compositionally biased region" description="Acidic residues" evidence="1">
    <location>
        <begin position="368"/>
        <end position="389"/>
    </location>
</feature>
<organism evidence="2 3">
    <name type="scientific">Theileria equi strain WA</name>
    <dbReference type="NCBI Taxonomy" id="1537102"/>
    <lineage>
        <taxon>Eukaryota</taxon>
        <taxon>Sar</taxon>
        <taxon>Alveolata</taxon>
        <taxon>Apicomplexa</taxon>
        <taxon>Aconoidasida</taxon>
        <taxon>Piroplasmida</taxon>
        <taxon>Theileriidae</taxon>
        <taxon>Theileria</taxon>
    </lineage>
</organism>
<feature type="compositionally biased region" description="Basic and acidic residues" evidence="1">
    <location>
        <begin position="354"/>
        <end position="367"/>
    </location>
</feature>
<protein>
    <submittedName>
        <fullName evidence="2">Uncharacterized protein</fullName>
    </submittedName>
</protein>
<reference evidence="2 3" key="1">
    <citation type="journal article" date="2012" name="BMC Genomics">
        <title>Comparative genomic analysis and phylogenetic position of Theileria equi.</title>
        <authorList>
            <person name="Kappmeyer L.S."/>
            <person name="Thiagarajan M."/>
            <person name="Herndon D.R."/>
            <person name="Ramsay J.D."/>
            <person name="Caler E."/>
            <person name="Djikeng A."/>
            <person name="Gillespie J.J."/>
            <person name="Lau A.O."/>
            <person name="Roalson E.H."/>
            <person name="Silva J.C."/>
            <person name="Silva M.G."/>
            <person name="Suarez C.E."/>
            <person name="Ueti M.W."/>
            <person name="Nene V.M."/>
            <person name="Mealey R.H."/>
            <person name="Knowles D.P."/>
            <person name="Brayton K.A."/>
        </authorList>
    </citation>
    <scope>NUCLEOTIDE SEQUENCE [LARGE SCALE GENOMIC DNA]</scope>
    <source>
        <strain evidence="2 3">WA</strain>
    </source>
</reference>
<dbReference type="GeneID" id="15804722"/>
<keyword evidence="3" id="KW-1185">Reference proteome</keyword>
<sequence>MLTIDIKRKCPYGEDGRHPAEQCKHGFEAYLRDLYDKESPHYKECKHYFKRFTTRNLKYGEQLLTDESGEFLLTSKHDRIQEVSTYYSKTYDGDNWDIKKPLLLRIKNNNKYHWYENTGDPSNTKWENIPDGEKQFYDRYNLKGNALREKLNKLACQLHDLHFVDIHEIKPYECACRKYKDTVSVEKEGSVPGYTKYKHRYTIKPDSVRYNGTLLKFKYEGNYGEFSLDKNTPNLTVHYWDEDKERKIPLLMEVAVGFFGNGLVPLENDGTGSNNDNSNWTMILGEDGDPKILPNDELEEKLRKLTCKLFNQAGINDHYNDLREKLEKLNCECLQECTRDLELKVANQLQETQKLSRSDDSERTDEERLQEEEEEEEDEDEEISDTEDSSTERRSDVTEVLIPAALKAPPPEESATTTPVSKELLKAVGNTLVELGLYGPAIASALVPVGLGVAEGTLKLVNDLASAGGKAEGTPSDGAKSSTGPDAHSGASQGPGSKDTQGSAGPFGGSSSSVLISGSTYQYLSASPRPIGGHNPQSLPGQFGGSQGLELLSGLEGSAITVDSRTSTLSPELIGGHTASGETAAAISSGSGPGAYPHAPLGLSPAPSDSFWTIEKIIPTVSSVLGTSALACFAGWKLYNRYKGDPWSSQRESATPETLDDINSLIDAVVHSKDSGVNRTKPVNDSVKKSITVPPTVLQRDETPEREKIKILPKYIRFMQNRESVNGILINNTTKIHYNPFVEDFKFIQSFNEKSTELSLELNEFLMLMDIFEKAAAKCNSNQISYDLALNVARENSIPVQAPILREVHRHWVNRRSEYGRPLVRHLWPQTNPSDTSPLALFRPRAKEKMLLRKPRKTYVENLQYMFHLIDGFKRVLKILAKMRQRDEKKLVLAELEVILWDQRRNENIDITYTCPFWECVMDNKKHKSTKKKKNFQKPTEEKPTLPRLKSVQNETVTIDSVEPPNTQDYKRMRISRRMGRGGRIWIDRKILYHKEQKCRDNVSTLSTDCETELVVNPQLDTAFNVTKFNNFDIYNNEIPLNQFASFANPYESGHVYNTMGLNVYSMPGYIQRQLKVLEILDNVTVNESFKGSQKSDNS</sequence>
<dbReference type="VEuPathDB" id="PiroplasmaDB:BEWA_000490"/>
<dbReference type="RefSeq" id="XP_004830310.1">
    <property type="nucleotide sequence ID" value="XM_004830253.1"/>
</dbReference>
<gene>
    <name evidence="2" type="ORF">BEWA_000490</name>
</gene>
<dbReference type="eggNOG" id="KOG2261">
    <property type="taxonomic scope" value="Eukaryota"/>
</dbReference>